<evidence type="ECO:0000259" key="1">
    <source>
        <dbReference type="SMART" id="SM00481"/>
    </source>
</evidence>
<name>A0A8J7YPT1_9ARCH</name>
<dbReference type="SMART" id="SM00481">
    <property type="entry name" value="POLIIIAc"/>
    <property type="match status" value="1"/>
</dbReference>
<reference evidence="3" key="1">
    <citation type="submission" date="2021-05" db="EMBL/GenBank/DDBJ databases">
        <title>Genomic insights into ecological role and evolution of a novel Thermoplasmata order Candidatus Sysuiplasmatales.</title>
        <authorList>
            <person name="Yuan Y."/>
        </authorList>
    </citation>
    <scope>NUCLEOTIDE SEQUENCE</scope>
    <source>
        <strain evidence="3">TUT19-bin139</strain>
        <strain evidence="2">YP2-bin.285</strain>
    </source>
</reference>
<dbReference type="Pfam" id="PF02811">
    <property type="entry name" value="PHP"/>
    <property type="match status" value="1"/>
</dbReference>
<dbReference type="PANTHER" id="PTHR42924">
    <property type="entry name" value="EXONUCLEASE"/>
    <property type="match status" value="1"/>
</dbReference>
<dbReference type="EMBL" id="JAGVSJ010000006">
    <property type="protein sequence ID" value="MBX8631567.1"/>
    <property type="molecule type" value="Genomic_DNA"/>
</dbReference>
<dbReference type="GO" id="GO:0035312">
    <property type="term" value="F:5'-3' DNA exonuclease activity"/>
    <property type="evidence" value="ECO:0007669"/>
    <property type="project" value="TreeGrafter"/>
</dbReference>
<sequence>MKIDAHTHSLYSPDSMTDVGTLLKAAILAGMDAIAVTDHNTVRGSIAALSMVKTGIVVITGCELSTADGHLLCLGIREDIPRGIAMAEAVEKVQELGGVAVPSHPFRMGTGAGQTVLKGLRVNAIETVNGRNHSSRNRRAELFARAAGMGETGGSDSHFPHEAGRAYTVVEGEGLSQSDILQSIGSGKSRAEGRGQSVAGSVRTTIKIVREYAGRRGKHI</sequence>
<dbReference type="Proteomes" id="UP000716004">
    <property type="component" value="Unassembled WGS sequence"/>
</dbReference>
<comment type="caution">
    <text evidence="3">The sequence shown here is derived from an EMBL/GenBank/DDBJ whole genome shotgun (WGS) entry which is preliminary data.</text>
</comment>
<dbReference type="GO" id="GO:0004534">
    <property type="term" value="F:5'-3' RNA exonuclease activity"/>
    <property type="evidence" value="ECO:0007669"/>
    <property type="project" value="TreeGrafter"/>
</dbReference>
<dbReference type="InterPro" id="IPR052018">
    <property type="entry name" value="PHP_domain"/>
</dbReference>
<dbReference type="NCBIfam" id="NF038032">
    <property type="entry name" value="CehA_McbA_metalo"/>
    <property type="match status" value="1"/>
</dbReference>
<feature type="domain" description="Polymerase/histidinol phosphatase N-terminal" evidence="1">
    <location>
        <begin position="3"/>
        <end position="68"/>
    </location>
</feature>
<dbReference type="Pfam" id="PF13263">
    <property type="entry name" value="PHP_C"/>
    <property type="match status" value="1"/>
</dbReference>
<organism evidence="3 4">
    <name type="scientific">Candidatus Sysuiplasma superficiale</name>
    <dbReference type="NCBI Taxonomy" id="2823368"/>
    <lineage>
        <taxon>Archaea</taxon>
        <taxon>Methanobacteriati</taxon>
        <taxon>Thermoplasmatota</taxon>
        <taxon>Thermoplasmata</taxon>
        <taxon>Candidatus Sysuiplasmatales</taxon>
        <taxon>Candidatus Sysuiplasmataceae</taxon>
        <taxon>Candidatus Sysuiplasma</taxon>
    </lineage>
</organism>
<evidence type="ECO:0000313" key="2">
    <source>
        <dbReference type="EMBL" id="MBX8631567.1"/>
    </source>
</evidence>
<dbReference type="AlphaFoldDB" id="A0A8J7YPT1"/>
<evidence type="ECO:0000313" key="3">
    <source>
        <dbReference type="EMBL" id="MBX8644295.1"/>
    </source>
</evidence>
<dbReference type="PANTHER" id="PTHR42924:SF3">
    <property type="entry name" value="POLYMERASE_HISTIDINOL PHOSPHATASE N-TERMINAL DOMAIN-CONTAINING PROTEIN"/>
    <property type="match status" value="1"/>
</dbReference>
<dbReference type="CDD" id="cd07432">
    <property type="entry name" value="PHP_HisPPase"/>
    <property type="match status" value="1"/>
</dbReference>
<proteinExistence type="predicted"/>
<dbReference type="EMBL" id="JAHEAC010000051">
    <property type="protein sequence ID" value="MBX8644295.1"/>
    <property type="molecule type" value="Genomic_DNA"/>
</dbReference>
<dbReference type="InterPro" id="IPR003141">
    <property type="entry name" value="Pol/His_phosphatase_N"/>
</dbReference>
<dbReference type="SUPFAM" id="SSF89550">
    <property type="entry name" value="PHP domain-like"/>
    <property type="match status" value="1"/>
</dbReference>
<gene>
    <name evidence="2" type="ORF">J9259_03465</name>
    <name evidence="3" type="ORF">KIY12_06195</name>
</gene>
<dbReference type="Proteomes" id="UP000750197">
    <property type="component" value="Unassembled WGS sequence"/>
</dbReference>
<accession>A0A8J7YPT1</accession>
<protein>
    <submittedName>
        <fullName evidence="3">PHP domain-containing protein</fullName>
    </submittedName>
</protein>
<dbReference type="InterPro" id="IPR004013">
    <property type="entry name" value="PHP_dom"/>
</dbReference>
<evidence type="ECO:0000313" key="4">
    <source>
        <dbReference type="Proteomes" id="UP000750197"/>
    </source>
</evidence>
<dbReference type="InterPro" id="IPR016195">
    <property type="entry name" value="Pol/histidinol_Pase-like"/>
</dbReference>
<dbReference type="Gene3D" id="3.20.20.140">
    <property type="entry name" value="Metal-dependent hydrolases"/>
    <property type="match status" value="1"/>
</dbReference>